<dbReference type="HOGENOM" id="CLU_1434075_0_0_1"/>
<dbReference type="EMBL" id="GG692431">
    <property type="protein sequence ID" value="EER38426.1"/>
    <property type="molecule type" value="Genomic_DNA"/>
</dbReference>
<evidence type="ECO:0000313" key="2">
    <source>
        <dbReference type="Proteomes" id="UP000002624"/>
    </source>
</evidence>
<protein>
    <submittedName>
        <fullName evidence="1">Uncharacterized protein</fullName>
    </submittedName>
</protein>
<accession>C6HMH9</accession>
<proteinExistence type="predicted"/>
<gene>
    <name evidence="1" type="ORF">HCDG_07295</name>
</gene>
<reference evidence="2" key="1">
    <citation type="submission" date="2009-05" db="EMBL/GenBank/DDBJ databases">
        <title>The genome sequence of Ajellomyces capsulatus strain H143.</title>
        <authorList>
            <person name="Champion M."/>
            <person name="Cuomo C.A."/>
            <person name="Ma L.-J."/>
            <person name="Henn M.R."/>
            <person name="Sil A."/>
            <person name="Goldman B."/>
            <person name="Young S.K."/>
            <person name="Kodira C.D."/>
            <person name="Zeng Q."/>
            <person name="Koehrsen M."/>
            <person name="Alvarado L."/>
            <person name="Berlin A.M."/>
            <person name="Borenstein D."/>
            <person name="Chen Z."/>
            <person name="Engels R."/>
            <person name="Freedman E."/>
            <person name="Gellesch M."/>
            <person name="Goldberg J."/>
            <person name="Griggs A."/>
            <person name="Gujja S."/>
            <person name="Heiman D.I."/>
            <person name="Hepburn T.A."/>
            <person name="Howarth C."/>
            <person name="Jen D."/>
            <person name="Larson L."/>
            <person name="Lewis B."/>
            <person name="Mehta T."/>
            <person name="Park D."/>
            <person name="Pearson M."/>
            <person name="Roberts A."/>
            <person name="Saif S."/>
            <person name="Shea T.D."/>
            <person name="Shenoy N."/>
            <person name="Sisk P."/>
            <person name="Stolte C."/>
            <person name="Sykes S."/>
            <person name="Walk T."/>
            <person name="White J."/>
            <person name="Yandava C."/>
            <person name="Klein B."/>
            <person name="McEwen J.G."/>
            <person name="Puccia R."/>
            <person name="Goldman G.H."/>
            <person name="Felipe M.S."/>
            <person name="Nino-Vega G."/>
            <person name="San-Blas G."/>
            <person name="Taylor J.W."/>
            <person name="Mendoza L."/>
            <person name="Galagan J.E."/>
            <person name="Nusbaum C."/>
            <person name="Birren B.W."/>
        </authorList>
    </citation>
    <scope>NUCLEOTIDE SEQUENCE [LARGE SCALE GENOMIC DNA]</scope>
    <source>
        <strain evidence="2">H143</strain>
    </source>
</reference>
<organism evidence="1 2">
    <name type="scientific">Ajellomyces capsulatus (strain H143)</name>
    <name type="common">Darling's disease fungus</name>
    <name type="synonym">Histoplasma capsulatum</name>
    <dbReference type="NCBI Taxonomy" id="544712"/>
    <lineage>
        <taxon>Eukaryota</taxon>
        <taxon>Fungi</taxon>
        <taxon>Dikarya</taxon>
        <taxon>Ascomycota</taxon>
        <taxon>Pezizomycotina</taxon>
        <taxon>Eurotiomycetes</taxon>
        <taxon>Eurotiomycetidae</taxon>
        <taxon>Onygenales</taxon>
        <taxon>Ajellomycetaceae</taxon>
        <taxon>Histoplasma</taxon>
    </lineage>
</organism>
<dbReference type="VEuPathDB" id="FungiDB:HCDG_07295"/>
<name>C6HMH9_AJECH</name>
<dbReference type="AlphaFoldDB" id="C6HMH9"/>
<sequence length="189" mass="20799">MAAHTSSGGVRAKPIPLPVSPGAGYIPAARKSHSPRNKRHLARMGSSLKYFKGYTQVEAARAVISVRILGKICTFSAARLKQRRNPYAVKTDIKSSRIGNKKLGFNAQLRQLLAAASKRNRDCGLHVHVQYTYHQIIPKGRDLTEQGSLLHGLQQSNGGVVHPVWDHIKGSQHAWLPARHASVICECIF</sequence>
<evidence type="ECO:0000313" key="1">
    <source>
        <dbReference type="EMBL" id="EER38426.1"/>
    </source>
</evidence>
<dbReference type="Proteomes" id="UP000002624">
    <property type="component" value="Unassembled WGS sequence"/>
</dbReference>